<evidence type="ECO:0000256" key="1">
    <source>
        <dbReference type="ARBA" id="ARBA00006484"/>
    </source>
</evidence>
<accession>A0A364L8B6</accession>
<dbReference type="AlphaFoldDB" id="A0A364L8B6"/>
<dbReference type="EMBL" id="MIKG01000018">
    <property type="protein sequence ID" value="RAO72052.1"/>
    <property type="molecule type" value="Genomic_DNA"/>
</dbReference>
<organism evidence="5 6">
    <name type="scientific">Talaromyces amestolkiae</name>
    <dbReference type="NCBI Taxonomy" id="1196081"/>
    <lineage>
        <taxon>Eukaryota</taxon>
        <taxon>Fungi</taxon>
        <taxon>Dikarya</taxon>
        <taxon>Ascomycota</taxon>
        <taxon>Pezizomycotina</taxon>
        <taxon>Eurotiomycetes</taxon>
        <taxon>Eurotiomycetidae</taxon>
        <taxon>Eurotiales</taxon>
        <taxon>Trichocomaceae</taxon>
        <taxon>Talaromyces</taxon>
        <taxon>Talaromyces sect. Talaromyces</taxon>
    </lineage>
</organism>
<protein>
    <recommendedName>
        <fullName evidence="4">RNase MRP protein 1 RNA binding domain-containing protein</fullName>
    </recommendedName>
</protein>
<dbReference type="CDD" id="cd05233">
    <property type="entry name" value="SDR_c"/>
    <property type="match status" value="1"/>
</dbReference>
<feature type="region of interest" description="Disordered" evidence="3">
    <location>
        <begin position="348"/>
        <end position="391"/>
    </location>
</feature>
<evidence type="ECO:0000256" key="3">
    <source>
        <dbReference type="SAM" id="MobiDB-lite"/>
    </source>
</evidence>
<dbReference type="InterPro" id="IPR047204">
    <property type="entry name" value="RMP1_RBD"/>
</dbReference>
<evidence type="ECO:0000259" key="4">
    <source>
        <dbReference type="Pfam" id="PF20945"/>
    </source>
</evidence>
<dbReference type="GeneID" id="63797279"/>
<evidence type="ECO:0000256" key="2">
    <source>
        <dbReference type="ARBA" id="ARBA00023002"/>
    </source>
</evidence>
<dbReference type="Proteomes" id="UP000249363">
    <property type="component" value="Unassembled WGS sequence"/>
</dbReference>
<dbReference type="Gene3D" id="3.40.50.720">
    <property type="entry name" value="NAD(P)-binding Rossmann-like Domain"/>
    <property type="match status" value="1"/>
</dbReference>
<name>A0A364L8B6_TALAM</name>
<dbReference type="SUPFAM" id="SSF51735">
    <property type="entry name" value="NAD(P)-binding Rossmann-fold domains"/>
    <property type="match status" value="1"/>
</dbReference>
<dbReference type="PANTHER" id="PTHR42901:SF1">
    <property type="entry name" value="ALCOHOL DEHYDROGENASE"/>
    <property type="match status" value="1"/>
</dbReference>
<comment type="similarity">
    <text evidence="1">Belongs to the short-chain dehydrogenases/reductases (SDR) family.</text>
</comment>
<dbReference type="Pfam" id="PF20945">
    <property type="entry name" value="RMP1"/>
    <property type="match status" value="1"/>
</dbReference>
<keyword evidence="6" id="KW-1185">Reference proteome</keyword>
<gene>
    <name evidence="5" type="ORF">BHQ10_008064</name>
</gene>
<dbReference type="OrthoDB" id="1933717at2759"/>
<feature type="compositionally biased region" description="Basic and acidic residues" evidence="3">
    <location>
        <begin position="356"/>
        <end position="374"/>
    </location>
</feature>
<dbReference type="Pfam" id="PF00106">
    <property type="entry name" value="adh_short"/>
    <property type="match status" value="1"/>
</dbReference>
<dbReference type="InterPro" id="IPR036291">
    <property type="entry name" value="NAD(P)-bd_dom_sf"/>
</dbReference>
<dbReference type="STRING" id="1196081.A0A364L8B6"/>
<dbReference type="GO" id="GO:0016491">
    <property type="term" value="F:oxidoreductase activity"/>
    <property type="evidence" value="ECO:0007669"/>
    <property type="project" value="UniProtKB-KW"/>
</dbReference>
<feature type="domain" description="RNase MRP protein 1 RNA binding" evidence="4">
    <location>
        <begin position="266"/>
        <end position="295"/>
    </location>
</feature>
<feature type="compositionally biased region" description="Basic residues" evidence="3">
    <location>
        <begin position="379"/>
        <end position="391"/>
    </location>
</feature>
<dbReference type="InterPro" id="IPR002347">
    <property type="entry name" value="SDR_fam"/>
</dbReference>
<dbReference type="PRINTS" id="PR00081">
    <property type="entry name" value="GDHRDH"/>
</dbReference>
<dbReference type="GO" id="GO:0042134">
    <property type="term" value="F:rRNA primary transcript binding"/>
    <property type="evidence" value="ECO:0007669"/>
    <property type="project" value="InterPro"/>
</dbReference>
<comment type="caution">
    <text evidence="5">The sequence shown here is derived from an EMBL/GenBank/DDBJ whole genome shotgun (WGS) entry which is preliminary data.</text>
</comment>
<evidence type="ECO:0000313" key="5">
    <source>
        <dbReference type="EMBL" id="RAO72052.1"/>
    </source>
</evidence>
<keyword evidence="2" id="KW-0560">Oxidoreductase</keyword>
<proteinExistence type="inferred from homology"/>
<dbReference type="PANTHER" id="PTHR42901">
    <property type="entry name" value="ALCOHOL DEHYDROGENASE"/>
    <property type="match status" value="1"/>
</dbReference>
<evidence type="ECO:0000313" key="6">
    <source>
        <dbReference type="Proteomes" id="UP000249363"/>
    </source>
</evidence>
<reference evidence="5 6" key="1">
    <citation type="journal article" date="2017" name="Biotechnol. Biofuels">
        <title>Differential beta-glucosidase expression as a function of carbon source availability in Talaromyces amestolkiae: a genomic and proteomic approach.</title>
        <authorList>
            <person name="de Eugenio L.I."/>
            <person name="Mendez-Liter J.A."/>
            <person name="Nieto-Dominguez M."/>
            <person name="Alonso L."/>
            <person name="Gil-Munoz J."/>
            <person name="Barriuso J."/>
            <person name="Prieto A."/>
            <person name="Martinez M.J."/>
        </authorList>
    </citation>
    <scope>NUCLEOTIDE SEQUENCE [LARGE SCALE GENOMIC DNA]</scope>
    <source>
        <strain evidence="5 6">CIB</strain>
    </source>
</reference>
<sequence>MLPPFPSLTKTWHTSTYPAISPLKPSLLARGKTILVTGGGGGIGAGIARAFAVASSTQIAIVGRRQEVLASTAKELENSFKGLKVLTCVADVSKKDQVDAAFDLVAKQFGPIDVFVDNAGYISTEPVTKLGSDSSWAVFETNMKGSIYTAQAYARTARKDHAVIIDVSSIAAIMPPIPNGASYSASKLAATKIWEYYAAENPNHRVVSIQPGQIETDMARSIGLKGADHVDLPGHFAVWLASPEAAFLHGKFVCANWDVEELISRKEEFIAAFSTVVADGQFSTLGTVLLAALAQTKRVIMPLPLLPRREPSMKQKKAILLTAKIPEDMDSDFGVPIRRAVEPVKEKKVLSTPSISEKKSSKHTTDPEDVEKLLPAKHTTTKVKKSKFKKKKTGNAIDDIFGALK</sequence>
<dbReference type="GO" id="GO:0000172">
    <property type="term" value="C:ribonuclease MRP complex"/>
    <property type="evidence" value="ECO:0007669"/>
    <property type="project" value="InterPro"/>
</dbReference>
<dbReference type="RefSeq" id="XP_040736567.1">
    <property type="nucleotide sequence ID" value="XM_040880829.1"/>
</dbReference>